<gene>
    <name evidence="1" type="ORF">JKG68_15980</name>
</gene>
<accession>A0A936ZEL9</accession>
<dbReference type="EMBL" id="JAEQMY010000022">
    <property type="protein sequence ID" value="MBL0405469.1"/>
    <property type="molecule type" value="Genomic_DNA"/>
</dbReference>
<keyword evidence="2" id="KW-1185">Reference proteome</keyword>
<proteinExistence type="predicted"/>
<sequence length="61" mass="6811">MKQITLPLVWLTVRIDLIPAVRERGQKPLKSLPPSELPASLRARLGPRLLKDIGEDVSGRD</sequence>
<dbReference type="AlphaFoldDB" id="A0A936ZEL9"/>
<comment type="caution">
    <text evidence="1">The sequence shown here is derived from an EMBL/GenBank/DDBJ whole genome shotgun (WGS) entry which is preliminary data.</text>
</comment>
<organism evidence="1 2">
    <name type="scientific">Microvirga aerilata</name>
    <dbReference type="NCBI Taxonomy" id="670292"/>
    <lineage>
        <taxon>Bacteria</taxon>
        <taxon>Pseudomonadati</taxon>
        <taxon>Pseudomonadota</taxon>
        <taxon>Alphaproteobacteria</taxon>
        <taxon>Hyphomicrobiales</taxon>
        <taxon>Methylobacteriaceae</taxon>
        <taxon>Microvirga</taxon>
    </lineage>
</organism>
<reference evidence="1" key="1">
    <citation type="submission" date="2021-01" db="EMBL/GenBank/DDBJ databases">
        <title>Microvirga sp.</title>
        <authorList>
            <person name="Kim M.K."/>
        </authorList>
    </citation>
    <scope>NUCLEOTIDE SEQUENCE</scope>
    <source>
        <strain evidence="1">5420S-16</strain>
    </source>
</reference>
<dbReference type="RefSeq" id="WP_202061334.1">
    <property type="nucleotide sequence ID" value="NZ_JAEQMY010000022.1"/>
</dbReference>
<name>A0A936ZEL9_9HYPH</name>
<evidence type="ECO:0000313" key="1">
    <source>
        <dbReference type="EMBL" id="MBL0405469.1"/>
    </source>
</evidence>
<dbReference type="Proteomes" id="UP000605848">
    <property type="component" value="Unassembled WGS sequence"/>
</dbReference>
<evidence type="ECO:0000313" key="2">
    <source>
        <dbReference type="Proteomes" id="UP000605848"/>
    </source>
</evidence>
<protein>
    <submittedName>
        <fullName evidence="1">Uncharacterized protein</fullName>
    </submittedName>
</protein>